<dbReference type="AlphaFoldDB" id="A0AA35T6G0"/>
<dbReference type="Proteomes" id="UP001174909">
    <property type="component" value="Unassembled WGS sequence"/>
</dbReference>
<gene>
    <name evidence="1" type="ORF">GBAR_LOCUS23134</name>
</gene>
<name>A0AA35T6G0_GEOBA</name>
<proteinExistence type="predicted"/>
<organism evidence="1 2">
    <name type="scientific">Geodia barretti</name>
    <name type="common">Barrett's horny sponge</name>
    <dbReference type="NCBI Taxonomy" id="519541"/>
    <lineage>
        <taxon>Eukaryota</taxon>
        <taxon>Metazoa</taxon>
        <taxon>Porifera</taxon>
        <taxon>Demospongiae</taxon>
        <taxon>Heteroscleromorpha</taxon>
        <taxon>Tetractinellida</taxon>
        <taxon>Astrophorina</taxon>
        <taxon>Geodiidae</taxon>
        <taxon>Geodia</taxon>
    </lineage>
</organism>
<evidence type="ECO:0000313" key="1">
    <source>
        <dbReference type="EMBL" id="CAI8041662.1"/>
    </source>
</evidence>
<reference evidence="1" key="1">
    <citation type="submission" date="2023-03" db="EMBL/GenBank/DDBJ databases">
        <authorList>
            <person name="Steffen K."/>
            <person name="Cardenas P."/>
        </authorList>
    </citation>
    <scope>NUCLEOTIDE SEQUENCE</scope>
</reference>
<keyword evidence="2" id="KW-1185">Reference proteome</keyword>
<sequence length="202" mass="22086">MRLKGRTLLYFYADTENTTARSANLANGQSLDLPIHDDQIYYFAIESSKSMYCVAIGPSFFRNASLRAKPTENCGIYRVSGLKAFTPDLFTVNLTEIQVNNNDGTLACYNQTDCENMTCFDFSGKKRKLLWSIYVPIQGDSDANKQCPSPTLTYPTSTPTLATTRLSMTPPPTSTGHGSSVCVSNIQSLLLLVVAVGCGSFT</sequence>
<evidence type="ECO:0000313" key="2">
    <source>
        <dbReference type="Proteomes" id="UP001174909"/>
    </source>
</evidence>
<accession>A0AA35T6G0</accession>
<dbReference type="EMBL" id="CASHTH010003197">
    <property type="protein sequence ID" value="CAI8041662.1"/>
    <property type="molecule type" value="Genomic_DNA"/>
</dbReference>
<protein>
    <submittedName>
        <fullName evidence="1">Uncharacterized protein</fullName>
    </submittedName>
</protein>
<comment type="caution">
    <text evidence="1">The sequence shown here is derived from an EMBL/GenBank/DDBJ whole genome shotgun (WGS) entry which is preliminary data.</text>
</comment>